<feature type="compositionally biased region" description="Polar residues" evidence="1">
    <location>
        <begin position="21"/>
        <end position="36"/>
    </location>
</feature>
<dbReference type="AlphaFoldDB" id="A0A7J7XH65"/>
<protein>
    <submittedName>
        <fullName evidence="2">Uncharacterized protein</fullName>
    </submittedName>
</protein>
<organism evidence="2 3">
    <name type="scientific">Myotis myotis</name>
    <name type="common">Greater mouse-eared bat</name>
    <name type="synonym">Vespertilio myotis</name>
    <dbReference type="NCBI Taxonomy" id="51298"/>
    <lineage>
        <taxon>Eukaryota</taxon>
        <taxon>Metazoa</taxon>
        <taxon>Chordata</taxon>
        <taxon>Craniata</taxon>
        <taxon>Vertebrata</taxon>
        <taxon>Euteleostomi</taxon>
        <taxon>Mammalia</taxon>
        <taxon>Eutheria</taxon>
        <taxon>Laurasiatheria</taxon>
        <taxon>Chiroptera</taxon>
        <taxon>Yangochiroptera</taxon>
        <taxon>Vespertilionidae</taxon>
        <taxon>Myotis</taxon>
    </lineage>
</organism>
<gene>
    <name evidence="2" type="ORF">mMyoMyo1_011601</name>
</gene>
<proteinExistence type="predicted"/>
<evidence type="ECO:0000313" key="2">
    <source>
        <dbReference type="EMBL" id="KAF6349014.1"/>
    </source>
</evidence>
<comment type="caution">
    <text evidence="2">The sequence shown here is derived from an EMBL/GenBank/DDBJ whole genome shotgun (WGS) entry which is preliminary data.</text>
</comment>
<reference evidence="2 3" key="1">
    <citation type="journal article" date="2020" name="Nature">
        <title>Six reference-quality genomes reveal evolution of bat adaptations.</title>
        <authorList>
            <person name="Jebb D."/>
            <person name="Huang Z."/>
            <person name="Pippel M."/>
            <person name="Hughes G.M."/>
            <person name="Lavrichenko K."/>
            <person name="Devanna P."/>
            <person name="Winkler S."/>
            <person name="Jermiin L.S."/>
            <person name="Skirmuntt E.C."/>
            <person name="Katzourakis A."/>
            <person name="Burkitt-Gray L."/>
            <person name="Ray D.A."/>
            <person name="Sullivan K.A.M."/>
            <person name="Roscito J.G."/>
            <person name="Kirilenko B.M."/>
            <person name="Davalos L.M."/>
            <person name="Corthals A.P."/>
            <person name="Power M.L."/>
            <person name="Jones G."/>
            <person name="Ransome R.D."/>
            <person name="Dechmann D.K.N."/>
            <person name="Locatelli A.G."/>
            <person name="Puechmaille S.J."/>
            <person name="Fedrigo O."/>
            <person name="Jarvis E.D."/>
            <person name="Hiller M."/>
            <person name="Vernes S.C."/>
            <person name="Myers E.W."/>
            <person name="Teeling E.C."/>
        </authorList>
    </citation>
    <scope>NUCLEOTIDE SEQUENCE [LARGE SCALE GENOMIC DNA]</scope>
    <source>
        <strain evidence="2">MMyoMyo1</strain>
        <tissue evidence="2">Flight muscle</tissue>
    </source>
</reference>
<keyword evidence="3" id="KW-1185">Reference proteome</keyword>
<dbReference type="EMBL" id="JABWUV010000006">
    <property type="protein sequence ID" value="KAF6349014.1"/>
    <property type="molecule type" value="Genomic_DNA"/>
</dbReference>
<feature type="compositionally biased region" description="Basic and acidic residues" evidence="1">
    <location>
        <begin position="37"/>
        <end position="51"/>
    </location>
</feature>
<sequence length="124" mass="13698">MMRPEQQFENHWPGPEAPDGSSFQTTSPENTPGTSRRGQEPLPRHAWKESARPPSTWVVILRAHELYSATMAVFHEDELHDCVFCAKSESKQLQQQGPALMPCPPPAKQAQVAPGTPARWAGAS</sequence>
<feature type="region of interest" description="Disordered" evidence="1">
    <location>
        <begin position="1"/>
        <end position="54"/>
    </location>
</feature>
<evidence type="ECO:0000313" key="3">
    <source>
        <dbReference type="Proteomes" id="UP000527355"/>
    </source>
</evidence>
<name>A0A7J7XH65_MYOMY</name>
<dbReference type="Proteomes" id="UP000527355">
    <property type="component" value="Unassembled WGS sequence"/>
</dbReference>
<accession>A0A7J7XH65</accession>
<evidence type="ECO:0000256" key="1">
    <source>
        <dbReference type="SAM" id="MobiDB-lite"/>
    </source>
</evidence>
<feature type="region of interest" description="Disordered" evidence="1">
    <location>
        <begin position="90"/>
        <end position="124"/>
    </location>
</feature>